<dbReference type="GeneID" id="78085716"/>
<dbReference type="eggNOG" id="COG3924">
    <property type="taxonomic scope" value="Bacteria"/>
</dbReference>
<protein>
    <recommendedName>
        <fullName evidence="5">Solute:sodium symporter small subunit</fullName>
    </recommendedName>
</protein>
<keyword evidence="2" id="KW-0812">Transmembrane</keyword>
<feature type="region of interest" description="Disordered" evidence="1">
    <location>
        <begin position="86"/>
        <end position="108"/>
    </location>
</feature>
<dbReference type="STRING" id="563192.HMPREF0179_02587"/>
<dbReference type="InterPro" id="IPR010398">
    <property type="entry name" value="DUF997"/>
</dbReference>
<reference evidence="3 4" key="1">
    <citation type="submission" date="2010-10" db="EMBL/GenBank/DDBJ databases">
        <authorList>
            <consortium name="The Broad Institute Genome Sequencing Platform"/>
            <person name="Ward D."/>
            <person name="Earl A."/>
            <person name="Feldgarden M."/>
            <person name="Young S.K."/>
            <person name="Gargeya S."/>
            <person name="Zeng Q."/>
            <person name="Alvarado L."/>
            <person name="Berlin A."/>
            <person name="Bochicchio J."/>
            <person name="Chapman S.B."/>
            <person name="Chen Z."/>
            <person name="Freedman E."/>
            <person name="Gellesch M."/>
            <person name="Goldberg J."/>
            <person name="Griggs A."/>
            <person name="Gujja S."/>
            <person name="Heilman E."/>
            <person name="Heiman D."/>
            <person name="Howarth C."/>
            <person name="Mehta T."/>
            <person name="Neiman D."/>
            <person name="Pearson M."/>
            <person name="Roberts A."/>
            <person name="Saif S."/>
            <person name="Shea T."/>
            <person name="Shenoy N."/>
            <person name="Sisk P."/>
            <person name="Stolte C."/>
            <person name="Sykes S."/>
            <person name="White J."/>
            <person name="Yandava C."/>
            <person name="Allen-Vercoe E."/>
            <person name="Sibley C."/>
            <person name="Ambrose C.E."/>
            <person name="Strauss J."/>
            <person name="Daigneault M."/>
            <person name="Haas B."/>
            <person name="Nusbaum C."/>
            <person name="Birren B."/>
        </authorList>
    </citation>
    <scope>NUCLEOTIDE SEQUENCE [LARGE SCALE GENOMIC DNA]</scope>
    <source>
        <strain evidence="3 4">3_1_6</strain>
    </source>
</reference>
<keyword evidence="2" id="KW-0472">Membrane</keyword>
<gene>
    <name evidence="3" type="ORF">HMPREF0179_02587</name>
</gene>
<dbReference type="OrthoDB" id="1752893at2"/>
<organism evidence="3 4">
    <name type="scientific">Bilophila wadsworthia (strain 3_1_6)</name>
    <dbReference type="NCBI Taxonomy" id="563192"/>
    <lineage>
        <taxon>Bacteria</taxon>
        <taxon>Pseudomonadati</taxon>
        <taxon>Thermodesulfobacteriota</taxon>
        <taxon>Desulfovibrionia</taxon>
        <taxon>Desulfovibrionales</taxon>
        <taxon>Desulfovibrionaceae</taxon>
        <taxon>Bilophila</taxon>
    </lineage>
</organism>
<dbReference type="EMBL" id="ADCP02000001">
    <property type="protein sequence ID" value="EFV43571.1"/>
    <property type="molecule type" value="Genomic_DNA"/>
</dbReference>
<dbReference type="PANTHER" id="PTHR39174:SF1">
    <property type="entry name" value="INNER MEMBRANE PROTEIN"/>
    <property type="match status" value="1"/>
</dbReference>
<feature type="transmembrane region" description="Helical" evidence="2">
    <location>
        <begin position="20"/>
        <end position="39"/>
    </location>
</feature>
<evidence type="ECO:0000256" key="2">
    <source>
        <dbReference type="SAM" id="Phobius"/>
    </source>
</evidence>
<evidence type="ECO:0000313" key="4">
    <source>
        <dbReference type="Proteomes" id="UP000006034"/>
    </source>
</evidence>
<feature type="transmembrane region" description="Helical" evidence="2">
    <location>
        <begin position="51"/>
        <end position="74"/>
    </location>
</feature>
<evidence type="ECO:0000256" key="1">
    <source>
        <dbReference type="SAM" id="MobiDB-lite"/>
    </source>
</evidence>
<keyword evidence="4" id="KW-1185">Reference proteome</keyword>
<dbReference type="Pfam" id="PF06196">
    <property type="entry name" value="DUF997"/>
    <property type="match status" value="1"/>
</dbReference>
<reference evidence="3 4" key="2">
    <citation type="submission" date="2013-04" db="EMBL/GenBank/DDBJ databases">
        <title>The Genome Sequence of Bilophila wadsworthia 3_1_6.</title>
        <authorList>
            <consortium name="The Broad Institute Genomics Platform"/>
            <person name="Earl A."/>
            <person name="Ward D."/>
            <person name="Feldgarden M."/>
            <person name="Gevers D."/>
            <person name="Sibley C."/>
            <person name="Strauss J."/>
            <person name="Allen-Vercoe E."/>
            <person name="Walker B."/>
            <person name="Young S."/>
            <person name="Zeng Q."/>
            <person name="Gargeya S."/>
            <person name="Fitzgerald M."/>
            <person name="Haas B."/>
            <person name="Abouelleil A."/>
            <person name="Allen A.W."/>
            <person name="Alvarado L."/>
            <person name="Arachchi H.M."/>
            <person name="Berlin A.M."/>
            <person name="Chapman S.B."/>
            <person name="Gainer-Dewar J."/>
            <person name="Goldberg J."/>
            <person name="Griggs A."/>
            <person name="Gujja S."/>
            <person name="Hansen M."/>
            <person name="Howarth C."/>
            <person name="Imamovic A."/>
            <person name="Ireland A."/>
            <person name="Larimer J."/>
            <person name="McCowan C."/>
            <person name="Murphy C."/>
            <person name="Pearson M."/>
            <person name="Poon T.W."/>
            <person name="Priest M."/>
            <person name="Roberts A."/>
            <person name="Saif S."/>
            <person name="Shea T."/>
            <person name="Sisk P."/>
            <person name="Sykes S."/>
            <person name="Wortman J."/>
            <person name="Nusbaum C."/>
            <person name="Birren B."/>
        </authorList>
    </citation>
    <scope>NUCLEOTIDE SEQUENCE [LARGE SCALE GENOMIC DNA]</scope>
    <source>
        <strain evidence="3 4">3_1_6</strain>
    </source>
</reference>
<evidence type="ECO:0008006" key="5">
    <source>
        <dbReference type="Google" id="ProtNLM"/>
    </source>
</evidence>
<dbReference type="AlphaFoldDB" id="E5Y8S9"/>
<dbReference type="HOGENOM" id="CLU_166678_0_0_7"/>
<dbReference type="PROSITE" id="PS51257">
    <property type="entry name" value="PROKAR_LIPOPROTEIN"/>
    <property type="match status" value="1"/>
</dbReference>
<name>E5Y8S9_BILW3</name>
<proteinExistence type="predicted"/>
<evidence type="ECO:0000313" key="3">
    <source>
        <dbReference type="EMBL" id="EFV43571.1"/>
    </source>
</evidence>
<accession>E5Y8S9</accession>
<dbReference type="Proteomes" id="UP000006034">
    <property type="component" value="Unassembled WGS sequence"/>
</dbReference>
<sequence length="108" mass="12531">MNKPFKQDWRYAQANREALLTLGAYGLYFVWWYACAYGLGDGDPEGYDYIFGLPAWFFLSCIAGYPLLSALLWFMVRRFFKDIPLDEEGGAPKREGLEVTDERHPEAF</sequence>
<dbReference type="RefSeq" id="WP_005028503.1">
    <property type="nucleotide sequence ID" value="NZ_KE150238.1"/>
</dbReference>
<comment type="caution">
    <text evidence="3">The sequence shown here is derived from an EMBL/GenBank/DDBJ whole genome shotgun (WGS) entry which is preliminary data.</text>
</comment>
<keyword evidence="2" id="KW-1133">Transmembrane helix</keyword>
<dbReference type="PANTHER" id="PTHR39174">
    <property type="entry name" value="INNER MEMBRANE PROTEIN-RELATED"/>
    <property type="match status" value="1"/>
</dbReference>